<dbReference type="GO" id="GO:0005524">
    <property type="term" value="F:ATP binding"/>
    <property type="evidence" value="ECO:0007669"/>
    <property type="project" value="UniProtKB-KW"/>
</dbReference>
<dbReference type="SUPFAM" id="SSF52540">
    <property type="entry name" value="P-loop containing nucleoside triphosphate hydrolases"/>
    <property type="match status" value="1"/>
</dbReference>
<dbReference type="Gene3D" id="1.20.58.760">
    <property type="entry name" value="Peptidase M41"/>
    <property type="match status" value="1"/>
</dbReference>
<sequence length="676" mass="77423">METNLAQLKNEFKTKTAVLENARITLKQEFIGIDEPINAIIDNMNSWFTLSKIQERPLVINLWGLTGVGKTSLIKRLIKLIDLENIFYRLDLGQTEGKNSITRSLSDLCENSSSAPVIIALDEFQHTRTLEGPFRKEKEDKNRVIWELLDSGIIQHDMFRFGVWRLQETAQKLQHLLAAGITVKNGKVTNGKDLFFDETDTKESKSNLFLDVSNYEFIIELAGNVMGFHLKSDVEKVVLKMNGEETIQFLKKVVSNAQKPVKKDFSKALIFVLGNLDEAFTMSGDYAMDIDADDFYKSSKKITIFKIKKALKARFRDEQIARLGNIHVIYPSLHKKAYQKIIENELVKVSDNILKMTDIKLEFGTSIIQLIYNEGVYPTMGVRPVLTTINHLIKSKISVIISEIFNQNKDVNRIQINYEEADSLKCDYKYEKTVLFHQEFPIELNIQKNKSNKKDDMQSIVAVHESGHAILAALLMKTVPKYVYSNSVDDNFNGFVLTQFKWKYFSKKELIPRVAMILGGIAAEELIFGEENKTAGSENDIEKATEMILTMLKKSGFGSTNLSYEIPSPNTNLHIHSKRIIEKEANTLMEKAFKLAKSTLEKEQKLLIELANYLSDNRVIYKNKLELLIQDFATEKTVFIENGDHLYYRSHLKQLHKQISATNSQENEVQICLNKE</sequence>
<organism evidence="4 5">
    <name type="scientific">Polaribacter haliotis</name>
    <dbReference type="NCBI Taxonomy" id="1888915"/>
    <lineage>
        <taxon>Bacteria</taxon>
        <taxon>Pseudomonadati</taxon>
        <taxon>Bacteroidota</taxon>
        <taxon>Flavobacteriia</taxon>
        <taxon>Flavobacteriales</taxon>
        <taxon>Flavobacteriaceae</taxon>
    </lineage>
</organism>
<dbReference type="PANTHER" id="PTHR23076:SF110">
    <property type="entry name" value="INACTIVE ATP-DEPENDENT ZINC METALLOPROTEASE FTSHI 3, CHLOROPLASTIC-RELATED"/>
    <property type="match status" value="1"/>
</dbReference>
<dbReference type="GO" id="GO:0004222">
    <property type="term" value="F:metalloendopeptidase activity"/>
    <property type="evidence" value="ECO:0007669"/>
    <property type="project" value="InterPro"/>
</dbReference>
<dbReference type="InterPro" id="IPR019489">
    <property type="entry name" value="Clp_ATPase_C"/>
</dbReference>
<dbReference type="AlphaFoldDB" id="A0A7L8AGD8"/>
<dbReference type="Gene3D" id="3.40.50.300">
    <property type="entry name" value="P-loop containing nucleotide triphosphate hydrolases"/>
    <property type="match status" value="1"/>
</dbReference>
<dbReference type="InterPro" id="IPR037219">
    <property type="entry name" value="Peptidase_M41-like"/>
</dbReference>
<evidence type="ECO:0000256" key="2">
    <source>
        <dbReference type="ARBA" id="ARBA00022840"/>
    </source>
</evidence>
<gene>
    <name evidence="4" type="ORF">H9I45_00780</name>
</gene>
<keyword evidence="2" id="KW-0067">ATP-binding</keyword>
<dbReference type="InterPro" id="IPR000642">
    <property type="entry name" value="Peptidase_M41"/>
</dbReference>
<dbReference type="Gene3D" id="1.10.8.60">
    <property type="match status" value="1"/>
</dbReference>
<evidence type="ECO:0000313" key="4">
    <source>
        <dbReference type="EMBL" id="QOD61004.1"/>
    </source>
</evidence>
<proteinExistence type="predicted"/>
<feature type="domain" description="Clp ATPase C-terminal" evidence="3">
    <location>
        <begin position="333"/>
        <end position="426"/>
    </location>
</feature>
<dbReference type="GO" id="GO:0004176">
    <property type="term" value="F:ATP-dependent peptidase activity"/>
    <property type="evidence" value="ECO:0007669"/>
    <property type="project" value="InterPro"/>
</dbReference>
<dbReference type="InterPro" id="IPR027417">
    <property type="entry name" value="P-loop_NTPase"/>
</dbReference>
<dbReference type="RefSeq" id="WP_088355076.1">
    <property type="nucleotide sequence ID" value="NZ_CP061813.1"/>
</dbReference>
<dbReference type="Proteomes" id="UP000516764">
    <property type="component" value="Chromosome"/>
</dbReference>
<protein>
    <recommendedName>
        <fullName evidence="3">Clp ATPase C-terminal domain-containing protein</fullName>
    </recommendedName>
</protein>
<keyword evidence="1" id="KW-0547">Nucleotide-binding</keyword>
<dbReference type="SUPFAM" id="SSF140990">
    <property type="entry name" value="FtsH protease domain-like"/>
    <property type="match status" value="1"/>
</dbReference>
<dbReference type="Pfam" id="PF01434">
    <property type="entry name" value="Peptidase_M41"/>
    <property type="match status" value="1"/>
</dbReference>
<dbReference type="PANTHER" id="PTHR23076">
    <property type="entry name" value="METALLOPROTEASE M41 FTSH"/>
    <property type="match status" value="1"/>
</dbReference>
<dbReference type="SMART" id="SM01086">
    <property type="entry name" value="ClpB_D2-small"/>
    <property type="match status" value="1"/>
</dbReference>
<dbReference type="EMBL" id="CP061813">
    <property type="protein sequence ID" value="QOD61004.1"/>
    <property type="molecule type" value="Genomic_DNA"/>
</dbReference>
<reference evidence="4 5" key="1">
    <citation type="journal article" date="2016" name="Int. J. Syst. Evol. Microbiol.">
        <title>Polaribacter haliotis sp. nov., isolated from the gut of abalone Haliotis discus hannai.</title>
        <authorList>
            <person name="Kim Y.O."/>
            <person name="Park I.S."/>
            <person name="Park S."/>
            <person name="Nam B.H."/>
            <person name="Park J.M."/>
            <person name="Kim D.G."/>
            <person name="Yoon J.H."/>
        </authorList>
    </citation>
    <scope>NUCLEOTIDE SEQUENCE [LARGE SCALE GENOMIC DNA]</scope>
    <source>
        <strain evidence="4 5">KCTC 52418</strain>
    </source>
</reference>
<dbReference type="OrthoDB" id="5619382at2"/>
<evidence type="ECO:0000313" key="5">
    <source>
        <dbReference type="Proteomes" id="UP000516764"/>
    </source>
</evidence>
<evidence type="ECO:0000259" key="3">
    <source>
        <dbReference type="SMART" id="SM01086"/>
    </source>
</evidence>
<dbReference type="KEGG" id="phal:H9I45_00780"/>
<name>A0A7L8AGD8_9FLAO</name>
<dbReference type="GO" id="GO:0006508">
    <property type="term" value="P:proteolysis"/>
    <property type="evidence" value="ECO:0007669"/>
    <property type="project" value="InterPro"/>
</dbReference>
<accession>A0A7L8AGD8</accession>
<dbReference type="Pfam" id="PF10431">
    <property type="entry name" value="ClpB_D2-small"/>
    <property type="match status" value="1"/>
</dbReference>
<evidence type="ECO:0000256" key="1">
    <source>
        <dbReference type="ARBA" id="ARBA00022741"/>
    </source>
</evidence>
<keyword evidence="5" id="KW-1185">Reference proteome</keyword>